<organism evidence="2 3">
    <name type="scientific">Nocardioides faecalis</name>
    <dbReference type="NCBI Taxonomy" id="2803858"/>
    <lineage>
        <taxon>Bacteria</taxon>
        <taxon>Bacillati</taxon>
        <taxon>Actinomycetota</taxon>
        <taxon>Actinomycetes</taxon>
        <taxon>Propionibacteriales</taxon>
        <taxon>Nocardioidaceae</taxon>
        <taxon>Nocardioides</taxon>
    </lineage>
</organism>
<gene>
    <name evidence="2" type="ORF">JK386_13630</name>
</gene>
<evidence type="ECO:0000313" key="2">
    <source>
        <dbReference type="EMBL" id="MBM9460940.1"/>
    </source>
</evidence>
<keyword evidence="3" id="KW-1185">Reference proteome</keyword>
<evidence type="ECO:0000256" key="1">
    <source>
        <dbReference type="SAM" id="MobiDB-lite"/>
    </source>
</evidence>
<dbReference type="AlphaFoldDB" id="A0A938Y7Y6"/>
<reference evidence="2" key="1">
    <citation type="submission" date="2021-01" db="EMBL/GenBank/DDBJ databases">
        <title>Novel species in genus Nocardioides.</title>
        <authorList>
            <person name="Zhang G."/>
        </authorList>
    </citation>
    <scope>NUCLEOTIDE SEQUENCE</scope>
    <source>
        <strain evidence="2">Zg-536</strain>
    </source>
</reference>
<feature type="compositionally biased region" description="Low complexity" evidence="1">
    <location>
        <begin position="209"/>
        <end position="230"/>
    </location>
</feature>
<accession>A0A938Y7Y6</accession>
<name>A0A938Y7Y6_9ACTN</name>
<dbReference type="EMBL" id="JAERTX010000012">
    <property type="protein sequence ID" value="MBM9460940.1"/>
    <property type="molecule type" value="Genomic_DNA"/>
</dbReference>
<feature type="region of interest" description="Disordered" evidence="1">
    <location>
        <begin position="190"/>
        <end position="241"/>
    </location>
</feature>
<proteinExistence type="predicted"/>
<dbReference type="RefSeq" id="WP_205292252.1">
    <property type="nucleotide sequence ID" value="NZ_CP074406.1"/>
</dbReference>
<comment type="caution">
    <text evidence="2">The sequence shown here is derived from an EMBL/GenBank/DDBJ whole genome shotgun (WGS) entry which is preliminary data.</text>
</comment>
<dbReference type="Proteomes" id="UP000663791">
    <property type="component" value="Unassembled WGS sequence"/>
</dbReference>
<evidence type="ECO:0000313" key="3">
    <source>
        <dbReference type="Proteomes" id="UP000663791"/>
    </source>
</evidence>
<protein>
    <submittedName>
        <fullName evidence="2">PT domain-containing protein</fullName>
    </submittedName>
</protein>
<sequence>MLGLLVGVLVAALGASAYLVLDRGAGGNPVSRLDSLIDPAPDPSQEREKALAAARTFVERFNTYGPGLLADDGTMPDYAAVGELMSAKFAKVFGTNVGYAEQTVAETGIERAGQVHAVGVAAIDEDSAELLVAGIVTFSYPASIAEDGKAPEDDAAGADGDRVGFEPVRFRYQVSLVKIDGTWKVDDLDDLDDELGSFADSQGEPDQAPSDQASEQPSEQPSGQPSSETSTPAGPAQEETP</sequence>